<proteinExistence type="predicted"/>
<sequence>MAYKFYVIPTSMPEQLTIEMFLKNEEDFPLHFEFPTSQFYEIKIFDTAGREVYDYSKGRFFLQAFQTISLKAHGSKKWLETWDYHFMGKRVPAGEYTIQAVLRAASLNGKPITDRSKLTITHKTYVPEENAVFRNIKVSGTKGNYRVSGEVKSPSRVVYYSVEDGHREFLREQKLDVAGKGDQWRPFKVDIQIPAEKLPNHGGVFLNFYEKNAEGGRSNPYPALLERFE</sequence>
<dbReference type="Pfam" id="PF12690">
    <property type="entry name" value="BsuPI"/>
    <property type="match status" value="1"/>
</dbReference>
<dbReference type="InterPro" id="IPR020481">
    <property type="entry name" value="Intracell_prot_inh_BsuPI"/>
</dbReference>
<organism evidence="2">
    <name type="scientific">Neobacillus citreus</name>
    <dbReference type="NCBI Taxonomy" id="2833578"/>
    <lineage>
        <taxon>Bacteria</taxon>
        <taxon>Bacillati</taxon>
        <taxon>Bacillota</taxon>
        <taxon>Bacilli</taxon>
        <taxon>Bacillales</taxon>
        <taxon>Bacillaceae</taxon>
        <taxon>Neobacillus</taxon>
    </lineage>
</organism>
<gene>
    <name evidence="3" type="ORF">KHB02_006740</name>
    <name evidence="2" type="ORF">KHB02_07040</name>
</gene>
<name>A0A942SWP7_9BACI</name>
<evidence type="ECO:0000313" key="2">
    <source>
        <dbReference type="EMBL" id="MBS4181153.1"/>
    </source>
</evidence>
<comment type="caution">
    <text evidence="2">The sequence shown here is derived from an EMBL/GenBank/DDBJ whole genome shotgun (WGS) entry which is preliminary data.</text>
</comment>
<dbReference type="Proteomes" id="UP000677265">
    <property type="component" value="Unassembled WGS sequence"/>
</dbReference>
<dbReference type="Gene3D" id="2.60.40.2360">
    <property type="entry name" value="Intracellular proteinase inhibitor BsuPI"/>
    <property type="match status" value="1"/>
</dbReference>
<keyword evidence="4" id="KW-1185">Reference proteome</keyword>
<evidence type="ECO:0000313" key="3">
    <source>
        <dbReference type="EMBL" id="MCH6265223.1"/>
    </source>
</evidence>
<reference evidence="2" key="1">
    <citation type="submission" date="2021-05" db="EMBL/GenBank/DDBJ databases">
        <title>Novel Bacillus species.</title>
        <authorList>
            <person name="Liu G."/>
        </authorList>
    </citation>
    <scope>NUCLEOTIDE SEQUENCE</scope>
    <source>
        <strain evidence="2 4">FJAT-50051</strain>
    </source>
</reference>
<dbReference type="EMBL" id="JAGYPE010000001">
    <property type="protein sequence ID" value="MBS4181153.1"/>
    <property type="molecule type" value="Genomic_DNA"/>
</dbReference>
<evidence type="ECO:0000313" key="4">
    <source>
        <dbReference type="Proteomes" id="UP000677265"/>
    </source>
</evidence>
<feature type="domain" description="Intracellular proteinase inhibitor BsuPI" evidence="1">
    <location>
        <begin position="12"/>
        <end position="105"/>
    </location>
</feature>
<accession>A0A942SWP7</accession>
<dbReference type="InterPro" id="IPR038144">
    <property type="entry name" value="IPI"/>
</dbReference>
<evidence type="ECO:0000259" key="1">
    <source>
        <dbReference type="Pfam" id="PF12690"/>
    </source>
</evidence>
<dbReference type="RefSeq" id="WP_213141029.1">
    <property type="nucleotide sequence ID" value="NZ_JAGYPE020000008.1"/>
</dbReference>
<dbReference type="AlphaFoldDB" id="A0A942SWP7"/>
<dbReference type="EMBL" id="JAGYPE020000008">
    <property type="protein sequence ID" value="MCH6265223.1"/>
    <property type="molecule type" value="Genomic_DNA"/>
</dbReference>
<protein>
    <recommendedName>
        <fullName evidence="1">Intracellular proteinase inhibitor BsuPI domain-containing protein</fullName>
    </recommendedName>
</protein>